<dbReference type="Pfam" id="PF00501">
    <property type="entry name" value="AMP-binding"/>
    <property type="match status" value="1"/>
</dbReference>
<feature type="compositionally biased region" description="Basic and acidic residues" evidence="3">
    <location>
        <begin position="604"/>
        <end position="614"/>
    </location>
</feature>
<dbReference type="InterPro" id="IPR025110">
    <property type="entry name" value="AMP-bd_C"/>
</dbReference>
<keyword evidence="1" id="KW-0596">Phosphopantetheine</keyword>
<dbReference type="Gene3D" id="3.30.300.30">
    <property type="match status" value="1"/>
</dbReference>
<evidence type="ECO:0000256" key="1">
    <source>
        <dbReference type="ARBA" id="ARBA00022450"/>
    </source>
</evidence>
<proteinExistence type="predicted"/>
<keyword evidence="6" id="KW-1185">Reference proteome</keyword>
<name>A0ABZ1KWB1_STRAH</name>
<feature type="domain" description="Carrier" evidence="4">
    <location>
        <begin position="525"/>
        <end position="605"/>
    </location>
</feature>
<dbReference type="InterPro" id="IPR029058">
    <property type="entry name" value="AB_hydrolase_fold"/>
</dbReference>
<organism evidence="5 6">
    <name type="scientific">Streptomyces achromogenes</name>
    <dbReference type="NCBI Taxonomy" id="67255"/>
    <lineage>
        <taxon>Bacteria</taxon>
        <taxon>Bacillati</taxon>
        <taxon>Actinomycetota</taxon>
        <taxon>Actinomycetes</taxon>
        <taxon>Kitasatosporales</taxon>
        <taxon>Streptomycetaceae</taxon>
        <taxon>Streptomyces</taxon>
    </lineage>
</organism>
<dbReference type="InterPro" id="IPR000873">
    <property type="entry name" value="AMP-dep_synth/lig_dom"/>
</dbReference>
<evidence type="ECO:0000256" key="2">
    <source>
        <dbReference type="ARBA" id="ARBA00022553"/>
    </source>
</evidence>
<dbReference type="PANTHER" id="PTHR45527:SF1">
    <property type="entry name" value="FATTY ACID SYNTHASE"/>
    <property type="match status" value="1"/>
</dbReference>
<dbReference type="Gene3D" id="3.40.50.1820">
    <property type="entry name" value="alpha/beta hydrolase"/>
    <property type="match status" value="1"/>
</dbReference>
<dbReference type="InterPro" id="IPR009081">
    <property type="entry name" value="PP-bd_ACP"/>
</dbReference>
<evidence type="ECO:0000313" key="6">
    <source>
        <dbReference type="Proteomes" id="UP001622557"/>
    </source>
</evidence>
<dbReference type="SMART" id="SM00823">
    <property type="entry name" value="PKS_PP"/>
    <property type="match status" value="1"/>
</dbReference>
<evidence type="ECO:0000313" key="5">
    <source>
        <dbReference type="EMBL" id="WTQ83634.1"/>
    </source>
</evidence>
<dbReference type="GeneID" id="97284053"/>
<feature type="region of interest" description="Disordered" evidence="3">
    <location>
        <begin position="501"/>
        <end position="523"/>
    </location>
</feature>
<dbReference type="PRINTS" id="PR00154">
    <property type="entry name" value="AMPBINDING"/>
</dbReference>
<dbReference type="Pfam" id="PF00550">
    <property type="entry name" value="PP-binding"/>
    <property type="match status" value="1"/>
</dbReference>
<evidence type="ECO:0000259" key="4">
    <source>
        <dbReference type="PROSITE" id="PS50075"/>
    </source>
</evidence>
<reference evidence="5 6" key="1">
    <citation type="submission" date="2022-10" db="EMBL/GenBank/DDBJ databases">
        <title>The complete genomes of actinobacterial strains from the NBC collection.</title>
        <authorList>
            <person name="Joergensen T.S."/>
            <person name="Alvarez Arevalo M."/>
            <person name="Sterndorff E.B."/>
            <person name="Faurdal D."/>
            <person name="Vuksanovic O."/>
            <person name="Mourched A.-S."/>
            <person name="Charusanti P."/>
            <person name="Shaw S."/>
            <person name="Blin K."/>
            <person name="Weber T."/>
        </authorList>
    </citation>
    <scope>NUCLEOTIDE SEQUENCE [LARGE SCALE GENOMIC DNA]</scope>
    <source>
        <strain evidence="5 6">NBC_00156</strain>
    </source>
</reference>
<feature type="region of interest" description="Disordered" evidence="3">
    <location>
        <begin position="604"/>
        <end position="637"/>
    </location>
</feature>
<keyword evidence="2" id="KW-0597">Phosphoprotein</keyword>
<feature type="compositionally biased region" description="Low complexity" evidence="3">
    <location>
        <begin position="626"/>
        <end position="637"/>
    </location>
</feature>
<dbReference type="PROSITE" id="PS50075">
    <property type="entry name" value="CARRIER"/>
    <property type="match status" value="1"/>
</dbReference>
<dbReference type="InterPro" id="IPR020459">
    <property type="entry name" value="AMP-binding"/>
</dbReference>
<dbReference type="SUPFAM" id="SSF56801">
    <property type="entry name" value="Acetyl-CoA synthetase-like"/>
    <property type="match status" value="1"/>
</dbReference>
<dbReference type="InterPro" id="IPR036736">
    <property type="entry name" value="ACP-like_sf"/>
</dbReference>
<evidence type="ECO:0000256" key="3">
    <source>
        <dbReference type="SAM" id="MobiDB-lite"/>
    </source>
</evidence>
<dbReference type="InterPro" id="IPR020845">
    <property type="entry name" value="AMP-binding_CS"/>
</dbReference>
<dbReference type="InterPro" id="IPR045851">
    <property type="entry name" value="AMP-bd_C_sf"/>
</dbReference>
<dbReference type="Proteomes" id="UP001622557">
    <property type="component" value="Chromosome"/>
</dbReference>
<dbReference type="InterPro" id="IPR010071">
    <property type="entry name" value="AA_adenyl_dom"/>
</dbReference>
<dbReference type="NCBIfam" id="TIGR01733">
    <property type="entry name" value="AA-adenyl-dom"/>
    <property type="match status" value="1"/>
</dbReference>
<dbReference type="EMBL" id="CP108164">
    <property type="protein sequence ID" value="WTQ83634.1"/>
    <property type="molecule type" value="Genomic_DNA"/>
</dbReference>
<protein>
    <submittedName>
        <fullName evidence="5">Non-ribosomal peptide synthetase</fullName>
    </submittedName>
</protein>
<dbReference type="Gene3D" id="3.40.50.12780">
    <property type="entry name" value="N-terminal domain of ligase-like"/>
    <property type="match status" value="1"/>
</dbReference>
<dbReference type="PROSITE" id="PS00455">
    <property type="entry name" value="AMP_BINDING"/>
    <property type="match status" value="1"/>
</dbReference>
<sequence>MRLPVTEAFVRQAARTPHAVAVVTDGGRLTYGELLEAARALATRLDGPRRTPVAVCLERTPLLVVAILGTLLAGRPYLPLDPAYPDQRLRHMLADSGATVVLCDRTTAATVPALTEAVPAARLLCLGEDQPYATAATTGTVPAPVGDDDLAYILYTSGSTGRPKGVAMAHGPLARLVDWHLTNDGPQHGRVTAQFAPVSFDVSFQEIFSTLSAGGTLVLVPEDVRRDPDRLLDLLIENRVNRLFLPAAALHQLAQRGLRAAVRPPLGDIICAGEQLQVTDAVAAWLRSLPGIRLHNHYGPTETHVVTAHVLDGDPDSWPALPPIGTPLPHVRTWILDPEGRPVADGEQGELHLGGACLAEGYLGRPDLTAERFTTSDDGTRRYRTGDLVRQLPDGALEYLGRGDRQVKIRGHRVEAGEVELALSAHRDVAGCCVVTRPDQAGQLQLVAYVVPEPGSAEYGAPEPMTLRFAPKWHRHLSERLPEFMVPAVYVTVDRLPLTPSGKVDRDELPAPSTARPPLPVPMVPPAPGTQQRIAEVWQETLQLDEVGIDDNFFDLGGNSLLLTLLHTRLTETELPGPGGRPLTLVTLFEHPTIRALAAHLDRAASGSDRERPAGRRVRRERPVRRASAAAARDSGA</sequence>
<dbReference type="InterPro" id="IPR042099">
    <property type="entry name" value="ANL_N_sf"/>
</dbReference>
<dbReference type="SUPFAM" id="SSF47336">
    <property type="entry name" value="ACP-like"/>
    <property type="match status" value="1"/>
</dbReference>
<accession>A0ABZ1KWB1</accession>
<dbReference type="RefSeq" id="WP_405450468.1">
    <property type="nucleotide sequence ID" value="NZ_CP108164.1"/>
</dbReference>
<dbReference type="Pfam" id="PF13193">
    <property type="entry name" value="AMP-binding_C"/>
    <property type="match status" value="1"/>
</dbReference>
<gene>
    <name evidence="5" type="ORF">OG350_26485</name>
</gene>
<dbReference type="InterPro" id="IPR020806">
    <property type="entry name" value="PKS_PP-bd"/>
</dbReference>
<dbReference type="PANTHER" id="PTHR45527">
    <property type="entry name" value="NONRIBOSOMAL PEPTIDE SYNTHETASE"/>
    <property type="match status" value="1"/>
</dbReference>
<feature type="compositionally biased region" description="Basic residues" evidence="3">
    <location>
        <begin position="615"/>
        <end position="625"/>
    </location>
</feature>